<dbReference type="EMBL" id="LCAW01000002">
    <property type="protein sequence ID" value="KKR99819.1"/>
    <property type="molecule type" value="Genomic_DNA"/>
</dbReference>
<evidence type="ECO:0000313" key="1">
    <source>
        <dbReference type="EMBL" id="KKR99819.1"/>
    </source>
</evidence>
<comment type="caution">
    <text evidence="1">The sequence shown here is derived from an EMBL/GenBank/DDBJ whole genome shotgun (WGS) entry which is preliminary data.</text>
</comment>
<reference evidence="1 2" key="1">
    <citation type="journal article" date="2015" name="Nature">
        <title>rRNA introns, odd ribosomes, and small enigmatic genomes across a large radiation of phyla.</title>
        <authorList>
            <person name="Brown C.T."/>
            <person name="Hug L.A."/>
            <person name="Thomas B.C."/>
            <person name="Sharon I."/>
            <person name="Castelle C.J."/>
            <person name="Singh A."/>
            <person name="Wilkins M.J."/>
            <person name="Williams K.H."/>
            <person name="Banfield J.F."/>
        </authorList>
    </citation>
    <scope>NUCLEOTIDE SEQUENCE [LARGE SCALE GENOMIC DNA]</scope>
</reference>
<evidence type="ECO:0000313" key="2">
    <source>
        <dbReference type="Proteomes" id="UP000033930"/>
    </source>
</evidence>
<organism evidence="1 2">
    <name type="scientific">Candidatus Uhrbacteria bacterium GW2011_GWC1_41_20</name>
    <dbReference type="NCBI Taxonomy" id="1618983"/>
    <lineage>
        <taxon>Bacteria</taxon>
        <taxon>Candidatus Uhriibacteriota</taxon>
    </lineage>
</organism>
<sequence>MILIGGGCTDDLPEDQQIDYEEDVKPLIEETFANNAVVGSCNMIDSGSHCEDYIGSYWTPETMKLQCEGVGVWSPNSCPYSENGGCRVTAGTIIDNVLWSYPYGSDPIIGESIVYESMACNAIIGAQWIMPEDLLESN</sequence>
<name>A0A0G0VFT2_9BACT</name>
<dbReference type="AlphaFoldDB" id="A0A0G0VFT2"/>
<dbReference type="Proteomes" id="UP000033930">
    <property type="component" value="Unassembled WGS sequence"/>
</dbReference>
<protein>
    <submittedName>
        <fullName evidence="1">Uncharacterized protein</fullName>
    </submittedName>
</protein>
<accession>A0A0G0VFT2</accession>
<gene>
    <name evidence="1" type="ORF">UU50_C0002G0001</name>
</gene>
<proteinExistence type="predicted"/>